<dbReference type="PANTHER" id="PTHR43129:SF1">
    <property type="entry name" value="FOSMIDOMYCIN RESISTANCE PROTEIN"/>
    <property type="match status" value="1"/>
</dbReference>
<dbReference type="InterPro" id="IPR020846">
    <property type="entry name" value="MFS_dom"/>
</dbReference>
<dbReference type="AlphaFoldDB" id="A0A381SGV0"/>
<proteinExistence type="predicted"/>
<protein>
    <recommendedName>
        <fullName evidence="2">Major facilitator superfamily (MFS) profile domain-containing protein</fullName>
    </recommendedName>
</protein>
<organism evidence="3">
    <name type="scientific">marine metagenome</name>
    <dbReference type="NCBI Taxonomy" id="408172"/>
    <lineage>
        <taxon>unclassified sequences</taxon>
        <taxon>metagenomes</taxon>
        <taxon>ecological metagenomes</taxon>
    </lineage>
</organism>
<keyword evidence="1" id="KW-1133">Transmembrane helix</keyword>
<dbReference type="Pfam" id="PF07690">
    <property type="entry name" value="MFS_1"/>
    <property type="match status" value="1"/>
</dbReference>
<feature type="transmembrane region" description="Helical" evidence="1">
    <location>
        <begin position="91"/>
        <end position="112"/>
    </location>
</feature>
<accession>A0A381SGV0</accession>
<dbReference type="GO" id="GO:0005886">
    <property type="term" value="C:plasma membrane"/>
    <property type="evidence" value="ECO:0007669"/>
    <property type="project" value="TreeGrafter"/>
</dbReference>
<feature type="transmembrane region" description="Helical" evidence="1">
    <location>
        <begin position="124"/>
        <end position="146"/>
    </location>
</feature>
<dbReference type="EMBL" id="UINC01003013">
    <property type="protein sequence ID" value="SVA02518.1"/>
    <property type="molecule type" value="Genomic_DNA"/>
</dbReference>
<sequence length="392" mass="41677">MGLVGLAHASSHFFHLVLPPLFPILKQEFDVSYAQLGLLPGLFFAASGVMQIISGFLVDQFGARRVLLAGLVLLSISMLLCGLVSEFWMLIPLAVVGGIGNSVFHPADLAILTDKVSRPRLGRAYGIHALSGNLGWAGAPVFIMTVVQFSDWRTALVLAGCVGFAVLLVLLFSGTELVESARHAVSTRRPEVTAGENVRMLLSPTVVSCFLYFTFLSTALIGIQTFGVTAMVQIYSVPLTLATTGLALFLVASGVGVVCGGFAADWTDRHDVITMLGMTLGGIIFFVIGSSWISSSVLIPALIIAGFVAGTTTPSRDMLVRKVTPEGASGRVFGFVYSGLDLGSCLIPLILGWVLDNGSAPVVFYIIGSMLLVTVLTVVNLRRYTQVQRHPV</sequence>
<feature type="transmembrane region" description="Helical" evidence="1">
    <location>
        <begin position="275"/>
        <end position="293"/>
    </location>
</feature>
<keyword evidence="1" id="KW-0472">Membrane</keyword>
<dbReference type="PANTHER" id="PTHR43129">
    <property type="entry name" value="FOSMIDOMYCIN RESISTANCE PROTEIN"/>
    <property type="match status" value="1"/>
</dbReference>
<feature type="transmembrane region" description="Helical" evidence="1">
    <location>
        <begin position="38"/>
        <end position="58"/>
    </location>
</feature>
<dbReference type="InterPro" id="IPR036259">
    <property type="entry name" value="MFS_trans_sf"/>
</dbReference>
<dbReference type="SUPFAM" id="SSF103473">
    <property type="entry name" value="MFS general substrate transporter"/>
    <property type="match status" value="1"/>
</dbReference>
<dbReference type="Gene3D" id="1.20.1250.20">
    <property type="entry name" value="MFS general substrate transporter like domains"/>
    <property type="match status" value="1"/>
</dbReference>
<feature type="transmembrane region" description="Helical" evidence="1">
    <location>
        <begin position="299"/>
        <end position="320"/>
    </location>
</feature>
<feature type="transmembrane region" description="Helical" evidence="1">
    <location>
        <begin position="152"/>
        <end position="172"/>
    </location>
</feature>
<feature type="transmembrane region" description="Helical" evidence="1">
    <location>
        <begin position="209"/>
        <end position="235"/>
    </location>
</feature>
<name>A0A381SGV0_9ZZZZ</name>
<evidence type="ECO:0000313" key="3">
    <source>
        <dbReference type="EMBL" id="SVA02518.1"/>
    </source>
</evidence>
<evidence type="ECO:0000256" key="1">
    <source>
        <dbReference type="SAM" id="Phobius"/>
    </source>
</evidence>
<evidence type="ECO:0000259" key="2">
    <source>
        <dbReference type="PROSITE" id="PS50850"/>
    </source>
</evidence>
<dbReference type="GO" id="GO:0022857">
    <property type="term" value="F:transmembrane transporter activity"/>
    <property type="evidence" value="ECO:0007669"/>
    <property type="project" value="InterPro"/>
</dbReference>
<feature type="domain" description="Major facilitator superfamily (MFS) profile" evidence="2">
    <location>
        <begin position="1"/>
        <end position="386"/>
    </location>
</feature>
<reference evidence="3" key="1">
    <citation type="submission" date="2018-05" db="EMBL/GenBank/DDBJ databases">
        <authorList>
            <person name="Lanie J.A."/>
            <person name="Ng W.-L."/>
            <person name="Kazmierczak K.M."/>
            <person name="Andrzejewski T.M."/>
            <person name="Davidsen T.M."/>
            <person name="Wayne K.J."/>
            <person name="Tettelin H."/>
            <person name="Glass J.I."/>
            <person name="Rusch D."/>
            <person name="Podicherti R."/>
            <person name="Tsui H.-C.T."/>
            <person name="Winkler M.E."/>
        </authorList>
    </citation>
    <scope>NUCLEOTIDE SEQUENCE</scope>
</reference>
<dbReference type="InterPro" id="IPR011701">
    <property type="entry name" value="MFS"/>
</dbReference>
<keyword evidence="1" id="KW-0812">Transmembrane</keyword>
<gene>
    <name evidence="3" type="ORF">METZ01_LOCUS55372</name>
</gene>
<dbReference type="PROSITE" id="PS50850">
    <property type="entry name" value="MFS"/>
    <property type="match status" value="1"/>
</dbReference>
<feature type="transmembrane region" description="Helical" evidence="1">
    <location>
        <begin position="65"/>
        <end position="85"/>
    </location>
</feature>
<feature type="transmembrane region" description="Helical" evidence="1">
    <location>
        <begin position="241"/>
        <end position="263"/>
    </location>
</feature>
<feature type="transmembrane region" description="Helical" evidence="1">
    <location>
        <begin position="361"/>
        <end position="381"/>
    </location>
</feature>
<feature type="transmembrane region" description="Helical" evidence="1">
    <location>
        <begin position="332"/>
        <end position="355"/>
    </location>
</feature>